<evidence type="ECO:0000259" key="2">
    <source>
        <dbReference type="Pfam" id="PF04182"/>
    </source>
</evidence>
<organism evidence="3 4">
    <name type="scientific">Methanocella paludicola (strain DSM 17711 / JCM 13418 / NBRC 101707 / SANAE)</name>
    <dbReference type="NCBI Taxonomy" id="304371"/>
    <lineage>
        <taxon>Archaea</taxon>
        <taxon>Methanobacteriati</taxon>
        <taxon>Methanobacteriota</taxon>
        <taxon>Stenosarchaea group</taxon>
        <taxon>Methanomicrobia</taxon>
        <taxon>Methanocellales</taxon>
        <taxon>Methanocellaceae</taxon>
        <taxon>Methanocella</taxon>
    </lineage>
</organism>
<evidence type="ECO:0000256" key="1">
    <source>
        <dbReference type="SAM" id="MobiDB-lite"/>
    </source>
</evidence>
<dbReference type="InterPro" id="IPR036390">
    <property type="entry name" value="WH_DNA-bd_sf"/>
</dbReference>
<keyword evidence="4" id="KW-1185">Reference proteome</keyword>
<evidence type="ECO:0000313" key="4">
    <source>
        <dbReference type="Proteomes" id="UP000001882"/>
    </source>
</evidence>
<dbReference type="Gene3D" id="1.10.10.10">
    <property type="entry name" value="Winged helix-like DNA-binding domain superfamily/Winged helix DNA-binding domain"/>
    <property type="match status" value="1"/>
</dbReference>
<dbReference type="InterPro" id="IPR036388">
    <property type="entry name" value="WH-like_DNA-bd_sf"/>
</dbReference>
<reference evidence="3 4" key="2">
    <citation type="journal article" date="2008" name="Int. J. Syst. Evol. Microbiol.">
        <title>Methanocella paludicola gen. nov., sp. nov., a methane-producing archaeon, the first isolate of the lineage 'Rice Cluster I', and proposal of the new archaeal order Methanocellales ord. nov.</title>
        <authorList>
            <person name="Sakai S."/>
            <person name="Imachi H."/>
            <person name="Hanada S."/>
            <person name="Ohashi A."/>
            <person name="Harada H."/>
            <person name="Kamagata Y."/>
        </authorList>
    </citation>
    <scope>NUCLEOTIDE SEQUENCE [LARGE SCALE GENOMIC DNA]</scope>
    <source>
        <strain evidence="4">DSM 17711 / JCM 13418 / NBRC 101707 / SANAE</strain>
    </source>
</reference>
<reference evidence="3 4" key="1">
    <citation type="journal article" date="2007" name="Appl. Environ. Microbiol.">
        <title>Isolation of key methanogens for global methane emission from rice paddy fields: a novel isolate affiliated with the clone cluster rice cluster I.</title>
        <authorList>
            <person name="Sakai S."/>
            <person name="Imachi H."/>
            <person name="Sekiguchi Y."/>
            <person name="Ohashi A."/>
            <person name="Harada H."/>
            <person name="Kamagata Y."/>
        </authorList>
    </citation>
    <scope>NUCLEOTIDE SEQUENCE [LARGE SCALE GENOMIC DNA]</scope>
    <source>
        <strain evidence="4">DSM 17711 / JCM 13418 / NBRC 101707 / SANAE</strain>
    </source>
</reference>
<dbReference type="Proteomes" id="UP000001882">
    <property type="component" value="Chromosome"/>
</dbReference>
<dbReference type="KEGG" id="mpd:MCP_1416"/>
<protein>
    <recommendedName>
        <fullName evidence="2">B-block binding subunit of TFIIIC domain-containing protein</fullName>
    </recommendedName>
</protein>
<dbReference type="PATRIC" id="fig|304371.9.peg.1454"/>
<dbReference type="STRING" id="304371.MCP_1416"/>
<evidence type="ECO:0000313" key="3">
    <source>
        <dbReference type="EMBL" id="BAI61488.1"/>
    </source>
</evidence>
<feature type="region of interest" description="Disordered" evidence="1">
    <location>
        <begin position="144"/>
        <end position="240"/>
    </location>
</feature>
<dbReference type="GeneID" id="77145247"/>
<accession>D1YYG6</accession>
<feature type="domain" description="B-block binding subunit of TFIIIC" evidence="2">
    <location>
        <begin position="15"/>
        <end position="58"/>
    </location>
</feature>
<dbReference type="Pfam" id="PF04182">
    <property type="entry name" value="B-block_TFIIIC"/>
    <property type="match status" value="1"/>
</dbReference>
<dbReference type="RefSeq" id="WP_012900167.1">
    <property type="nucleotide sequence ID" value="NC_013665.1"/>
</dbReference>
<proteinExistence type="predicted"/>
<dbReference type="InParanoid" id="D1YYG6"/>
<dbReference type="eggNOG" id="arCOG04153">
    <property type="taxonomic scope" value="Archaea"/>
</dbReference>
<sequence>MSEDSLEEKALALIKSRPNGVLQSDLWKDLDIDSRKCSRIIAKLEEDGKIKRTWETVKGTRTYRISYLPQKKEAPRKEVDFSLIIVDGGIAPCIGCTYECEPDYCPDLGNWIELLTRMPEREVPKPAPKPKVVEVEAPVKEEVAPVKVKKGKAAAKAPAEEPEMPPVKPPEKVPVKAAKPTKAAKPSKAEKPVEEVKPPAKAPARKSAVGSKKAAAEEVAPPKPAAKAKATTKAKSTKKK</sequence>
<dbReference type="AlphaFoldDB" id="D1YYG6"/>
<dbReference type="EMBL" id="AP011532">
    <property type="protein sequence ID" value="BAI61488.1"/>
    <property type="molecule type" value="Genomic_DNA"/>
</dbReference>
<name>D1YYG6_METPS</name>
<dbReference type="InterPro" id="IPR007309">
    <property type="entry name" value="TFIIIC_Bblock-bd"/>
</dbReference>
<feature type="compositionally biased region" description="Low complexity" evidence="1">
    <location>
        <begin position="175"/>
        <end position="186"/>
    </location>
</feature>
<feature type="compositionally biased region" description="Basic and acidic residues" evidence="1">
    <location>
        <begin position="187"/>
        <end position="198"/>
    </location>
</feature>
<reference evidence="4" key="3">
    <citation type="journal article" date="2011" name="PLoS ONE">
        <title>Genome sequence of a mesophilic hydrogenotrophic methanogen Methanocella paludicola, the first cultivated representative of the order Methanocellales.</title>
        <authorList>
            <person name="Sakai S."/>
            <person name="Takaki Y."/>
            <person name="Shimamura S."/>
            <person name="Sekine M."/>
            <person name="Tajima T."/>
            <person name="Kosugi H."/>
            <person name="Ichikawa N."/>
            <person name="Tasumi E."/>
            <person name="Hiraki A.T."/>
            <person name="Shimizu A."/>
            <person name="Kato Y."/>
            <person name="Nishiko R."/>
            <person name="Mori K."/>
            <person name="Fujita N."/>
            <person name="Imachi H."/>
            <person name="Takai K."/>
        </authorList>
    </citation>
    <scope>NUCLEOTIDE SEQUENCE [LARGE SCALE GENOMIC DNA]</scope>
    <source>
        <strain evidence="4">DSM 17711 / JCM 13418 / NBRC 101707 / SANAE</strain>
    </source>
</reference>
<feature type="compositionally biased region" description="Low complexity" evidence="1">
    <location>
        <begin position="205"/>
        <end position="229"/>
    </location>
</feature>
<feature type="compositionally biased region" description="Basic residues" evidence="1">
    <location>
        <begin position="230"/>
        <end position="240"/>
    </location>
</feature>
<dbReference type="SUPFAM" id="SSF46785">
    <property type="entry name" value="Winged helix' DNA-binding domain"/>
    <property type="match status" value="1"/>
</dbReference>
<gene>
    <name evidence="3" type="ordered locus">MCP_1416</name>
</gene>